<dbReference type="InterPro" id="IPR039914">
    <property type="entry name" value="SRP9-like"/>
</dbReference>
<feature type="compositionally biased region" description="Basic residues" evidence="1">
    <location>
        <begin position="166"/>
        <end position="175"/>
    </location>
</feature>
<dbReference type="GO" id="GO:0006614">
    <property type="term" value="P:SRP-dependent cotranslational protein targeting to membrane"/>
    <property type="evidence" value="ECO:0007669"/>
    <property type="project" value="InterPro"/>
</dbReference>
<feature type="compositionally biased region" description="Gly residues" evidence="1">
    <location>
        <begin position="152"/>
        <end position="165"/>
    </location>
</feature>
<dbReference type="Proteomes" id="UP001365542">
    <property type="component" value="Unassembled WGS sequence"/>
</dbReference>
<keyword evidence="4" id="KW-1185">Reference proteome</keyword>
<organism evidence="3 4">
    <name type="scientific">Orbilia ellipsospora</name>
    <dbReference type="NCBI Taxonomy" id="2528407"/>
    <lineage>
        <taxon>Eukaryota</taxon>
        <taxon>Fungi</taxon>
        <taxon>Dikarya</taxon>
        <taxon>Ascomycota</taxon>
        <taxon>Pezizomycotina</taxon>
        <taxon>Orbiliomycetes</taxon>
        <taxon>Orbiliales</taxon>
        <taxon>Orbiliaceae</taxon>
        <taxon>Orbilia</taxon>
    </lineage>
</organism>
<comment type="caution">
    <text evidence="3">The sequence shown here is derived from an EMBL/GenBank/DDBJ whole genome shotgun (WGS) entry which is preliminary data.</text>
</comment>
<gene>
    <name evidence="3" type="ORF">TWF694_002508</name>
</gene>
<accession>A0AAV9X4Q2</accession>
<sequence length="175" mass="18033">MVKVHTPLEFIERSLQLLQAHPNTTKITTTYHISPPPTKPSRHPKPTSTKSTATATTTEEKPKLPRGKLTLKTYDPISGGIIIFKTEKVADMGRLVGGLHRLGRRMANVKDIIPDDTAAAATAGGGTATPTATGGSTVVSKDAVAGAVVGASGAGEEGSAAGGSKGGKKKNKKKK</sequence>
<feature type="compositionally biased region" description="Low complexity" evidence="1">
    <location>
        <begin position="46"/>
        <end position="57"/>
    </location>
</feature>
<evidence type="ECO:0000256" key="1">
    <source>
        <dbReference type="SAM" id="MobiDB-lite"/>
    </source>
</evidence>
<evidence type="ECO:0000313" key="3">
    <source>
        <dbReference type="EMBL" id="KAK6533570.1"/>
    </source>
</evidence>
<evidence type="ECO:0000313" key="4">
    <source>
        <dbReference type="Proteomes" id="UP001365542"/>
    </source>
</evidence>
<protein>
    <recommendedName>
        <fullName evidence="2">SRP9 domain-containing protein</fullName>
    </recommendedName>
</protein>
<dbReference type="InterPro" id="IPR039432">
    <property type="entry name" value="SRP9_dom"/>
</dbReference>
<dbReference type="GO" id="GO:0005786">
    <property type="term" value="C:signal recognition particle, endoplasmic reticulum targeting"/>
    <property type="evidence" value="ECO:0007669"/>
    <property type="project" value="TreeGrafter"/>
</dbReference>
<dbReference type="PANTHER" id="PTHR12834">
    <property type="entry name" value="SIGNAL RECOGNITION PARTICLE 9 KDA PROTEIN"/>
    <property type="match status" value="1"/>
</dbReference>
<dbReference type="PANTHER" id="PTHR12834:SF12">
    <property type="entry name" value="SIGNAL RECOGNITION PARTICLE 9 KDA PROTEIN"/>
    <property type="match status" value="1"/>
</dbReference>
<dbReference type="AlphaFoldDB" id="A0AAV9X4Q2"/>
<feature type="domain" description="SRP9" evidence="2">
    <location>
        <begin position="5"/>
        <end position="106"/>
    </location>
</feature>
<reference evidence="3 4" key="1">
    <citation type="submission" date="2019-10" db="EMBL/GenBank/DDBJ databases">
        <authorList>
            <person name="Palmer J.M."/>
        </authorList>
    </citation>
    <scope>NUCLEOTIDE SEQUENCE [LARGE SCALE GENOMIC DNA]</scope>
    <source>
        <strain evidence="3 4">TWF694</strain>
    </source>
</reference>
<proteinExistence type="predicted"/>
<evidence type="ECO:0000259" key="2">
    <source>
        <dbReference type="Pfam" id="PF05486"/>
    </source>
</evidence>
<dbReference type="Pfam" id="PF05486">
    <property type="entry name" value="SRP9-21"/>
    <property type="match status" value="1"/>
</dbReference>
<feature type="region of interest" description="Disordered" evidence="1">
    <location>
        <begin position="151"/>
        <end position="175"/>
    </location>
</feature>
<feature type="region of interest" description="Disordered" evidence="1">
    <location>
        <begin position="26"/>
        <end position="65"/>
    </location>
</feature>
<dbReference type="EMBL" id="JAVHJO010000011">
    <property type="protein sequence ID" value="KAK6533570.1"/>
    <property type="molecule type" value="Genomic_DNA"/>
</dbReference>
<name>A0AAV9X4Q2_9PEZI</name>